<accession>A0ABR2GTE7</accession>
<dbReference type="InterPro" id="IPR008979">
    <property type="entry name" value="Galactose-bd-like_sf"/>
</dbReference>
<evidence type="ECO:0008006" key="3">
    <source>
        <dbReference type="Google" id="ProtNLM"/>
    </source>
</evidence>
<reference evidence="1 2" key="1">
    <citation type="submission" date="2024-04" db="EMBL/GenBank/DDBJ databases">
        <title>Tritrichomonas musculus Genome.</title>
        <authorList>
            <person name="Alves-Ferreira E."/>
            <person name="Grigg M."/>
            <person name="Lorenzi H."/>
            <person name="Galac M."/>
        </authorList>
    </citation>
    <scope>NUCLEOTIDE SEQUENCE [LARGE SCALE GENOMIC DNA]</scope>
    <source>
        <strain evidence="1 2">EAF2021</strain>
    </source>
</reference>
<dbReference type="Gene3D" id="2.60.120.260">
    <property type="entry name" value="Galactose-binding domain-like"/>
    <property type="match status" value="1"/>
</dbReference>
<sequence>MFFISRNDIEKNFKNFKNFILNIEKLFCKMSNLAKIQLQTSAILDVPIHNYEKTFTFIVNGEEIHTPKIISDLLSPKISENHISDPTTETFTINTRNKGHFSTILSLLTFQEKTIPADELPFVSEVLEILQNKHFNVILPKRREEIKFDNIFELIKEHENNEVLYKQYLDEEIDFLSENFFQLNEEQEERIRELTFCTIERILSNFDKLQLVDENQLLRVVNGLYKSDSKYSVLYKYVVFTFVDEHEMSEFVEFFDISDIDGGVWLSLAERLKQKVFLRETHSALKRFKHFETVFYCKHDEAFDGIIRHLQKESNGNIKSVIDITSSSLPDCSLSQYNVCLFEDKDKDKYLLTKDEQNSWILFDFKERKIIPSNYIIKSSPYGQNSNNPKTWKLEGSNDKSSWEPLDEQRDCPYFNGQYLVHTFDIKKRVTTPFRYIRMTQTGPNWQDNRYHYFTLGSIEFYGSLI</sequence>
<comment type="caution">
    <text evidence="1">The sequence shown here is derived from an EMBL/GenBank/DDBJ whole genome shotgun (WGS) entry which is preliminary data.</text>
</comment>
<proteinExistence type="predicted"/>
<dbReference type="Proteomes" id="UP001470230">
    <property type="component" value="Unassembled WGS sequence"/>
</dbReference>
<evidence type="ECO:0000313" key="1">
    <source>
        <dbReference type="EMBL" id="KAK8837225.1"/>
    </source>
</evidence>
<evidence type="ECO:0000313" key="2">
    <source>
        <dbReference type="Proteomes" id="UP001470230"/>
    </source>
</evidence>
<name>A0ABR2GTE7_9EUKA</name>
<gene>
    <name evidence="1" type="ORF">M9Y10_036654</name>
</gene>
<keyword evidence="2" id="KW-1185">Reference proteome</keyword>
<dbReference type="SUPFAM" id="SSF49785">
    <property type="entry name" value="Galactose-binding domain-like"/>
    <property type="match status" value="1"/>
</dbReference>
<organism evidence="1 2">
    <name type="scientific">Tritrichomonas musculus</name>
    <dbReference type="NCBI Taxonomy" id="1915356"/>
    <lineage>
        <taxon>Eukaryota</taxon>
        <taxon>Metamonada</taxon>
        <taxon>Parabasalia</taxon>
        <taxon>Tritrichomonadida</taxon>
        <taxon>Tritrichomonadidae</taxon>
        <taxon>Tritrichomonas</taxon>
    </lineage>
</organism>
<dbReference type="EMBL" id="JAPFFF010000060">
    <property type="protein sequence ID" value="KAK8837225.1"/>
    <property type="molecule type" value="Genomic_DNA"/>
</dbReference>
<protein>
    <recommendedName>
        <fullName evidence="3">F5/8 type C domain-containing protein</fullName>
    </recommendedName>
</protein>